<organism evidence="2 3">
    <name type="scientific">Methanoculleus caldifontis</name>
    <dbReference type="NCBI Taxonomy" id="2651577"/>
    <lineage>
        <taxon>Archaea</taxon>
        <taxon>Methanobacteriati</taxon>
        <taxon>Methanobacteriota</taxon>
        <taxon>Stenosarchaea group</taxon>
        <taxon>Methanomicrobia</taxon>
        <taxon>Methanomicrobiales</taxon>
        <taxon>Methanomicrobiaceae</taxon>
        <taxon>Methanoculleus</taxon>
    </lineage>
</organism>
<dbReference type="InterPro" id="IPR028098">
    <property type="entry name" value="Glyco_trans_4-like_N"/>
</dbReference>
<dbReference type="PANTHER" id="PTHR12526">
    <property type="entry name" value="GLYCOSYLTRANSFERASE"/>
    <property type="match status" value="1"/>
</dbReference>
<evidence type="ECO:0000259" key="1">
    <source>
        <dbReference type="Pfam" id="PF13579"/>
    </source>
</evidence>
<keyword evidence="3" id="KW-1185">Reference proteome</keyword>
<dbReference type="Pfam" id="PF13579">
    <property type="entry name" value="Glyco_trans_4_4"/>
    <property type="match status" value="1"/>
</dbReference>
<comment type="caution">
    <text evidence="2">The sequence shown here is derived from an EMBL/GenBank/DDBJ whole genome shotgun (WGS) entry which is preliminary data.</text>
</comment>
<evidence type="ECO:0000313" key="3">
    <source>
        <dbReference type="Proteomes" id="UP001281203"/>
    </source>
</evidence>
<name>A0ABU3X3G7_9EURY</name>
<accession>A0ABU3X3G7</accession>
<protein>
    <submittedName>
        <fullName evidence="2">Glycosyltransferase family 4 protein</fullName>
    </submittedName>
</protein>
<dbReference type="EMBL" id="WBKO01000002">
    <property type="protein sequence ID" value="MDV2482605.1"/>
    <property type="molecule type" value="Genomic_DNA"/>
</dbReference>
<gene>
    <name evidence="2" type="ORF">F8E02_11445</name>
</gene>
<evidence type="ECO:0000313" key="2">
    <source>
        <dbReference type="EMBL" id="MDV2482605.1"/>
    </source>
</evidence>
<dbReference type="Proteomes" id="UP001281203">
    <property type="component" value="Unassembled WGS sequence"/>
</dbReference>
<dbReference type="Pfam" id="PF13692">
    <property type="entry name" value="Glyco_trans_1_4"/>
    <property type="match status" value="1"/>
</dbReference>
<dbReference type="RefSeq" id="WP_317065712.1">
    <property type="nucleotide sequence ID" value="NZ_WBKO01000002.1"/>
</dbReference>
<dbReference type="SUPFAM" id="SSF53756">
    <property type="entry name" value="UDP-Glycosyltransferase/glycogen phosphorylase"/>
    <property type="match status" value="1"/>
</dbReference>
<dbReference type="PANTHER" id="PTHR12526:SF622">
    <property type="entry name" value="GLYCOSYLTRANSFERASE (GROUP I)"/>
    <property type="match status" value="1"/>
</dbReference>
<sequence length="374" mass="42341">MIRIFAVLNGAVLRDDGNWSPTYTRIRFLLGELTRYEDLGVDTISFEVLPGQGLPERLCNNVIKTTVALRSAYRLLKDRPLAFFAYPHSLTTFQNRLLFRLCTACRIPTVVDIHDTREQAAAVGDGQFGVPQRTEGYCLGRATLLIALNPRMWERIRRTYHLDGTPVVFVPNGVEEEFFTQHSAPYSPVEGRFNICYTGALTKNRGIDLLVSSCGILRERYPWIRLHLIGPYGPGIPDDLKETIERSDFIVRAELPRSAIPAALAPMDLLVLPYNPGEPYLNLASPTKLFEYIGAARPILCTKCESLMDIDDEGGFTYADYSVPEMAEAIERLIFHPEVREEMGRALCRIRESHTWKERASRIYHGIRSLCGTI</sequence>
<dbReference type="Gene3D" id="3.40.50.2000">
    <property type="entry name" value="Glycogen Phosphorylase B"/>
    <property type="match status" value="2"/>
</dbReference>
<reference evidence="2 3" key="1">
    <citation type="submission" date="2019-10" db="EMBL/GenBank/DDBJ databases">
        <title>Isolation and characterization of Methanoculleus sp. Wushi-C6 from a hot spring well.</title>
        <authorList>
            <person name="Chen S.-C."/>
            <person name="Lan Z.-H."/>
            <person name="You Y.-T."/>
            <person name="Lai M.-C."/>
        </authorList>
    </citation>
    <scope>NUCLEOTIDE SEQUENCE [LARGE SCALE GENOMIC DNA]</scope>
    <source>
        <strain evidence="2 3">Wushi-C6</strain>
    </source>
</reference>
<feature type="domain" description="Glycosyltransferase subfamily 4-like N-terminal" evidence="1">
    <location>
        <begin position="35"/>
        <end position="173"/>
    </location>
</feature>
<proteinExistence type="predicted"/>